<name>M6VYD9_LEPBO</name>
<accession>M6VYD9</accession>
<comment type="caution">
    <text evidence="1">The sequence shown here is derived from an EMBL/GenBank/DDBJ whole genome shotgun (WGS) entry which is preliminary data.</text>
</comment>
<dbReference type="AlphaFoldDB" id="M6VYD9"/>
<evidence type="ECO:0000313" key="1">
    <source>
        <dbReference type="EMBL" id="EMO61865.1"/>
    </source>
</evidence>
<gene>
    <name evidence="1" type="ORF">LEP1GSC133_2100</name>
</gene>
<protein>
    <submittedName>
        <fullName evidence="1">Uncharacterized protein</fullName>
    </submittedName>
</protein>
<evidence type="ECO:0000313" key="2">
    <source>
        <dbReference type="Proteomes" id="UP000012159"/>
    </source>
</evidence>
<dbReference type="EMBL" id="AKWF02000090">
    <property type="protein sequence ID" value="EMO61865.1"/>
    <property type="molecule type" value="Genomic_DNA"/>
</dbReference>
<proteinExistence type="predicted"/>
<organism evidence="1 2">
    <name type="scientific">Leptospira borgpetersenii serovar Pomona str. 200901868</name>
    <dbReference type="NCBI Taxonomy" id="1192866"/>
    <lineage>
        <taxon>Bacteria</taxon>
        <taxon>Pseudomonadati</taxon>
        <taxon>Spirochaetota</taxon>
        <taxon>Spirochaetia</taxon>
        <taxon>Leptospirales</taxon>
        <taxon>Leptospiraceae</taxon>
        <taxon>Leptospira</taxon>
    </lineage>
</organism>
<reference evidence="1 2" key="1">
    <citation type="submission" date="2013-01" db="EMBL/GenBank/DDBJ databases">
        <authorList>
            <person name="Harkins D.M."/>
            <person name="Durkin A.S."/>
            <person name="Brinkac L.M."/>
            <person name="Haft D.H."/>
            <person name="Selengut J.D."/>
            <person name="Sanka R."/>
            <person name="DePew J."/>
            <person name="Purushe J."/>
            <person name="Picardeau M."/>
            <person name="Werts C."/>
            <person name="Goarant C."/>
            <person name="Vinetz J.M."/>
            <person name="Sutton G.G."/>
            <person name="Nierman W.C."/>
            <person name="Fouts D.E."/>
        </authorList>
    </citation>
    <scope>NUCLEOTIDE SEQUENCE [LARGE SCALE GENOMIC DNA]</scope>
    <source>
        <strain evidence="1 2">200901868</strain>
    </source>
</reference>
<sequence>MWELSRKLDNNKTYSKIDDRQKGRELPFYEKFKMNISVEVLRPALTITLPTNTWI</sequence>
<dbReference type="Proteomes" id="UP000012159">
    <property type="component" value="Unassembled WGS sequence"/>
</dbReference>